<keyword evidence="2" id="KW-1185">Reference proteome</keyword>
<comment type="caution">
    <text evidence="1">The sequence shown here is derived from an EMBL/GenBank/DDBJ whole genome shotgun (WGS) entry which is preliminary data.</text>
</comment>
<reference evidence="2" key="1">
    <citation type="journal article" date="2019" name="Int. J. Syst. Evol. Microbiol.">
        <title>The Global Catalogue of Microorganisms (GCM) 10K type strain sequencing project: providing services to taxonomists for standard genome sequencing and annotation.</title>
        <authorList>
            <consortium name="The Broad Institute Genomics Platform"/>
            <consortium name="The Broad Institute Genome Sequencing Center for Infectious Disease"/>
            <person name="Wu L."/>
            <person name="Ma J."/>
        </authorList>
    </citation>
    <scope>NUCLEOTIDE SEQUENCE [LARGE SCALE GENOMIC DNA]</scope>
    <source>
        <strain evidence="2">KACC 12649</strain>
    </source>
</reference>
<dbReference type="EMBL" id="JBHSMU010000004">
    <property type="protein sequence ID" value="MFC5458938.1"/>
    <property type="molecule type" value="Genomic_DNA"/>
</dbReference>
<name>A0ABW0KZJ1_9BURK</name>
<dbReference type="Proteomes" id="UP001596050">
    <property type="component" value="Unassembled WGS sequence"/>
</dbReference>
<dbReference type="RefSeq" id="WP_379780279.1">
    <property type="nucleotide sequence ID" value="NZ_JBHSMU010000004.1"/>
</dbReference>
<organism evidence="1 2">
    <name type="scientific">Massilia niabensis</name>
    <dbReference type="NCBI Taxonomy" id="544910"/>
    <lineage>
        <taxon>Bacteria</taxon>
        <taxon>Pseudomonadati</taxon>
        <taxon>Pseudomonadota</taxon>
        <taxon>Betaproteobacteria</taxon>
        <taxon>Burkholderiales</taxon>
        <taxon>Oxalobacteraceae</taxon>
        <taxon>Telluria group</taxon>
        <taxon>Massilia</taxon>
    </lineage>
</organism>
<evidence type="ECO:0000313" key="1">
    <source>
        <dbReference type="EMBL" id="MFC5458938.1"/>
    </source>
</evidence>
<proteinExistence type="predicted"/>
<protein>
    <submittedName>
        <fullName evidence="1">Uncharacterized protein</fullName>
    </submittedName>
</protein>
<sequence length="67" mass="7309">MILFQRSLPETANAQVTSRFPKPRCLPGLEPGIVGVVEMVDGANKTGNDARSCKMASALTLMESWTW</sequence>
<evidence type="ECO:0000313" key="2">
    <source>
        <dbReference type="Proteomes" id="UP001596050"/>
    </source>
</evidence>
<accession>A0ABW0KZJ1</accession>
<gene>
    <name evidence="1" type="ORF">ACFPN5_03830</name>
</gene>